<dbReference type="AlphaFoldDB" id="A0A0A0KKG5"/>
<proteinExistence type="predicted"/>
<reference evidence="2 3" key="1">
    <citation type="journal article" date="2009" name="Nat. Genet.">
        <title>The genome of the cucumber, Cucumis sativus L.</title>
        <authorList>
            <person name="Huang S."/>
            <person name="Li R."/>
            <person name="Zhang Z."/>
            <person name="Li L."/>
            <person name="Gu X."/>
            <person name="Fan W."/>
            <person name="Lucas W.J."/>
            <person name="Wang X."/>
            <person name="Xie B."/>
            <person name="Ni P."/>
            <person name="Ren Y."/>
            <person name="Zhu H."/>
            <person name="Li J."/>
            <person name="Lin K."/>
            <person name="Jin W."/>
            <person name="Fei Z."/>
            <person name="Li G."/>
            <person name="Staub J."/>
            <person name="Kilian A."/>
            <person name="van der Vossen E.A."/>
            <person name="Wu Y."/>
            <person name="Guo J."/>
            <person name="He J."/>
            <person name="Jia Z."/>
            <person name="Ren Y."/>
            <person name="Tian G."/>
            <person name="Lu Y."/>
            <person name="Ruan J."/>
            <person name="Qian W."/>
            <person name="Wang M."/>
            <person name="Huang Q."/>
            <person name="Li B."/>
            <person name="Xuan Z."/>
            <person name="Cao J."/>
            <person name="Asan"/>
            <person name="Wu Z."/>
            <person name="Zhang J."/>
            <person name="Cai Q."/>
            <person name="Bai Y."/>
            <person name="Zhao B."/>
            <person name="Han Y."/>
            <person name="Li Y."/>
            <person name="Li X."/>
            <person name="Wang S."/>
            <person name="Shi Q."/>
            <person name="Liu S."/>
            <person name="Cho W.K."/>
            <person name="Kim J.Y."/>
            <person name="Xu Y."/>
            <person name="Heller-Uszynska K."/>
            <person name="Miao H."/>
            <person name="Cheng Z."/>
            <person name="Zhang S."/>
            <person name="Wu J."/>
            <person name="Yang Y."/>
            <person name="Kang H."/>
            <person name="Li M."/>
            <person name="Liang H."/>
            <person name="Ren X."/>
            <person name="Shi Z."/>
            <person name="Wen M."/>
            <person name="Jian M."/>
            <person name="Yang H."/>
            <person name="Zhang G."/>
            <person name="Yang Z."/>
            <person name="Chen R."/>
            <person name="Liu S."/>
            <person name="Li J."/>
            <person name="Ma L."/>
            <person name="Liu H."/>
            <person name="Zhou Y."/>
            <person name="Zhao J."/>
            <person name="Fang X."/>
            <person name="Li G."/>
            <person name="Fang L."/>
            <person name="Li Y."/>
            <person name="Liu D."/>
            <person name="Zheng H."/>
            <person name="Zhang Y."/>
            <person name="Qin N."/>
            <person name="Li Z."/>
            <person name="Yang G."/>
            <person name="Yang S."/>
            <person name="Bolund L."/>
            <person name="Kristiansen K."/>
            <person name="Zheng H."/>
            <person name="Li S."/>
            <person name="Zhang X."/>
            <person name="Yang H."/>
            <person name="Wang J."/>
            <person name="Sun R."/>
            <person name="Zhang B."/>
            <person name="Jiang S."/>
            <person name="Wang J."/>
            <person name="Du Y."/>
            <person name="Li S."/>
        </authorList>
    </citation>
    <scope>NUCLEOTIDE SEQUENCE [LARGE SCALE GENOMIC DNA]</scope>
    <source>
        <strain evidence="3">cv. 9930</strain>
    </source>
</reference>
<keyword evidence="3" id="KW-1185">Reference proteome</keyword>
<name>A0A0A0KKG5_CUCSA</name>
<evidence type="ECO:0000313" key="3">
    <source>
        <dbReference type="Proteomes" id="UP000029981"/>
    </source>
</evidence>
<accession>A0A0A0KKG5</accession>
<reference evidence="2 3" key="3">
    <citation type="journal article" date="2010" name="BMC Genomics">
        <title>Transcriptome sequencing and comparative analysis of cucumber flowers with different sex types.</title>
        <authorList>
            <person name="Guo S."/>
            <person name="Zheng Y."/>
            <person name="Joung J.G."/>
            <person name="Liu S."/>
            <person name="Zhang Z."/>
            <person name="Crasta O.R."/>
            <person name="Sobral B.W."/>
            <person name="Xu Y."/>
            <person name="Huang S."/>
            <person name="Fei Z."/>
        </authorList>
    </citation>
    <scope>NUCLEOTIDE SEQUENCE [LARGE SCALE GENOMIC DNA]</scope>
    <source>
        <strain evidence="3">cv. 9930</strain>
    </source>
</reference>
<dbReference type="EMBL" id="CM002926">
    <property type="protein sequence ID" value="KGN50053.1"/>
    <property type="molecule type" value="Genomic_DNA"/>
</dbReference>
<dbReference type="Gramene" id="KGN50053">
    <property type="protein sequence ID" value="KGN50053"/>
    <property type="gene ID" value="Csa_5G152180"/>
</dbReference>
<reference evidence="2 3" key="4">
    <citation type="journal article" date="2011" name="BMC Genomics">
        <title>RNA-Seq improves annotation of protein-coding genes in the cucumber genome.</title>
        <authorList>
            <person name="Li Z."/>
            <person name="Zhang Z."/>
            <person name="Yan P."/>
            <person name="Huang S."/>
            <person name="Fei Z."/>
            <person name="Lin K."/>
        </authorList>
    </citation>
    <scope>NUCLEOTIDE SEQUENCE [LARGE SCALE GENOMIC DNA]</scope>
    <source>
        <strain evidence="3">cv. 9930</strain>
    </source>
</reference>
<sequence length="67" mass="7623">MSESVVDLFGYDWRRLIVAERGMDFGGSKKVKWWSQEGKEEDEGGRERCGSGSGTVFRSGSDFRLDR</sequence>
<organism evidence="2 3">
    <name type="scientific">Cucumis sativus</name>
    <name type="common">Cucumber</name>
    <dbReference type="NCBI Taxonomy" id="3659"/>
    <lineage>
        <taxon>Eukaryota</taxon>
        <taxon>Viridiplantae</taxon>
        <taxon>Streptophyta</taxon>
        <taxon>Embryophyta</taxon>
        <taxon>Tracheophyta</taxon>
        <taxon>Spermatophyta</taxon>
        <taxon>Magnoliopsida</taxon>
        <taxon>eudicotyledons</taxon>
        <taxon>Gunneridae</taxon>
        <taxon>Pentapetalae</taxon>
        <taxon>rosids</taxon>
        <taxon>fabids</taxon>
        <taxon>Cucurbitales</taxon>
        <taxon>Cucurbitaceae</taxon>
        <taxon>Benincaseae</taxon>
        <taxon>Cucumis</taxon>
    </lineage>
</organism>
<evidence type="ECO:0000313" key="2">
    <source>
        <dbReference type="EMBL" id="KGN50053.1"/>
    </source>
</evidence>
<feature type="region of interest" description="Disordered" evidence="1">
    <location>
        <begin position="36"/>
        <end position="67"/>
    </location>
</feature>
<reference evidence="2 3" key="2">
    <citation type="journal article" date="2009" name="PLoS ONE">
        <title>An integrated genetic and cytogenetic map of the cucumber genome.</title>
        <authorList>
            <person name="Ren Y."/>
            <person name="Zhang Z."/>
            <person name="Liu J."/>
            <person name="Staub J.E."/>
            <person name="Han Y."/>
            <person name="Cheng Z."/>
            <person name="Li X."/>
            <person name="Lu J."/>
            <person name="Miao H."/>
            <person name="Kang H."/>
            <person name="Xie B."/>
            <person name="Gu X."/>
            <person name="Wang X."/>
            <person name="Du Y."/>
            <person name="Jin W."/>
            <person name="Huang S."/>
        </authorList>
    </citation>
    <scope>NUCLEOTIDE SEQUENCE [LARGE SCALE GENOMIC DNA]</scope>
    <source>
        <strain evidence="3">cv. 9930</strain>
    </source>
</reference>
<dbReference type="Proteomes" id="UP000029981">
    <property type="component" value="Chromosome 5"/>
</dbReference>
<gene>
    <name evidence="2" type="ORF">Csa_5G152180</name>
</gene>
<evidence type="ECO:0000256" key="1">
    <source>
        <dbReference type="SAM" id="MobiDB-lite"/>
    </source>
</evidence>
<protein>
    <submittedName>
        <fullName evidence="2">Uncharacterized protein</fullName>
    </submittedName>
</protein>